<dbReference type="Gene3D" id="3.30.2350.20">
    <property type="entry name" value="TruD, catalytic domain"/>
    <property type="match status" value="2"/>
</dbReference>
<dbReference type="GO" id="GO:0008033">
    <property type="term" value="P:tRNA processing"/>
    <property type="evidence" value="ECO:0007669"/>
    <property type="project" value="UniProtKB-KW"/>
</dbReference>
<dbReference type="PANTHER" id="PTHR13326:SF21">
    <property type="entry name" value="PSEUDOURIDYLATE SYNTHASE PUS7L"/>
    <property type="match status" value="1"/>
</dbReference>
<dbReference type="InterPro" id="IPR001656">
    <property type="entry name" value="PsdUridine_synth_TruD"/>
</dbReference>
<dbReference type="PROSITE" id="PS01268">
    <property type="entry name" value="UPF0024"/>
    <property type="match status" value="1"/>
</dbReference>
<dbReference type="SUPFAM" id="SSF55120">
    <property type="entry name" value="Pseudouridine synthase"/>
    <property type="match status" value="1"/>
</dbReference>
<dbReference type="PIRSF" id="PIRSF037016">
    <property type="entry name" value="Pseudouridin_synth_euk_prd"/>
    <property type="match status" value="1"/>
</dbReference>
<dbReference type="HOGENOM" id="CLU_005281_0_2_1"/>
<feature type="region of interest" description="Disordered" evidence="4">
    <location>
        <begin position="647"/>
        <end position="673"/>
    </location>
</feature>
<gene>
    <name evidence="6" type="ORF">GALMADRAFT_235952</name>
</gene>
<name>A0A067TMS5_GALM3</name>
<dbReference type="OrthoDB" id="447290at2759"/>
<dbReference type="PANTHER" id="PTHR13326">
    <property type="entry name" value="TRNA PSEUDOURIDINE SYNTHASE D"/>
    <property type="match status" value="1"/>
</dbReference>
<feature type="compositionally biased region" description="Basic and acidic residues" evidence="4">
    <location>
        <begin position="647"/>
        <end position="663"/>
    </location>
</feature>
<dbReference type="InterPro" id="IPR042214">
    <property type="entry name" value="TruD_catalytic"/>
</dbReference>
<dbReference type="InterPro" id="IPR020103">
    <property type="entry name" value="PsdUridine_synth_cat_dom_sf"/>
</dbReference>
<keyword evidence="2" id="KW-0819">tRNA processing</keyword>
<feature type="region of interest" description="Disordered" evidence="4">
    <location>
        <begin position="337"/>
        <end position="362"/>
    </location>
</feature>
<dbReference type="GO" id="GO:0005634">
    <property type="term" value="C:nucleus"/>
    <property type="evidence" value="ECO:0007669"/>
    <property type="project" value="TreeGrafter"/>
</dbReference>
<evidence type="ECO:0000256" key="4">
    <source>
        <dbReference type="SAM" id="MobiDB-lite"/>
    </source>
</evidence>
<reference evidence="7" key="1">
    <citation type="journal article" date="2014" name="Proc. Natl. Acad. Sci. U.S.A.">
        <title>Extensive sampling of basidiomycete genomes demonstrates inadequacy of the white-rot/brown-rot paradigm for wood decay fungi.</title>
        <authorList>
            <person name="Riley R."/>
            <person name="Salamov A.A."/>
            <person name="Brown D.W."/>
            <person name="Nagy L.G."/>
            <person name="Floudas D."/>
            <person name="Held B.W."/>
            <person name="Levasseur A."/>
            <person name="Lombard V."/>
            <person name="Morin E."/>
            <person name="Otillar R."/>
            <person name="Lindquist E.A."/>
            <person name="Sun H."/>
            <person name="LaButti K.M."/>
            <person name="Schmutz J."/>
            <person name="Jabbour D."/>
            <person name="Luo H."/>
            <person name="Baker S.E."/>
            <person name="Pisabarro A.G."/>
            <person name="Walton J.D."/>
            <person name="Blanchette R.A."/>
            <person name="Henrissat B."/>
            <person name="Martin F."/>
            <person name="Cullen D."/>
            <person name="Hibbett D.S."/>
            <person name="Grigoriev I.V."/>
        </authorList>
    </citation>
    <scope>NUCLEOTIDE SEQUENCE [LARGE SCALE GENOMIC DNA]</scope>
    <source>
        <strain evidence="7">CBS 339.88</strain>
    </source>
</reference>
<feature type="region of interest" description="Disordered" evidence="4">
    <location>
        <begin position="218"/>
        <end position="297"/>
    </location>
</feature>
<feature type="compositionally biased region" description="Basic and acidic residues" evidence="4">
    <location>
        <begin position="159"/>
        <end position="192"/>
    </location>
</feature>
<dbReference type="InterPro" id="IPR020119">
    <property type="entry name" value="PsdUridine_synth_TruD_CS"/>
</dbReference>
<comment type="similarity">
    <text evidence="1">Belongs to the pseudouridine synthase TruD family.</text>
</comment>
<evidence type="ECO:0000256" key="1">
    <source>
        <dbReference type="ARBA" id="ARBA00007953"/>
    </source>
</evidence>
<proteinExistence type="inferred from homology"/>
<keyword evidence="3" id="KW-0413">Isomerase</keyword>
<feature type="region of interest" description="Disordered" evidence="4">
    <location>
        <begin position="118"/>
        <end position="137"/>
    </location>
</feature>
<dbReference type="Proteomes" id="UP000027222">
    <property type="component" value="Unassembled WGS sequence"/>
</dbReference>
<evidence type="ECO:0000256" key="3">
    <source>
        <dbReference type="ARBA" id="ARBA00023235"/>
    </source>
</evidence>
<evidence type="ECO:0000259" key="5">
    <source>
        <dbReference type="PROSITE" id="PS50984"/>
    </source>
</evidence>
<evidence type="ECO:0000313" key="6">
    <source>
        <dbReference type="EMBL" id="KDR83642.1"/>
    </source>
</evidence>
<dbReference type="Pfam" id="PF01142">
    <property type="entry name" value="TruD"/>
    <property type="match status" value="1"/>
</dbReference>
<dbReference type="PROSITE" id="PS50984">
    <property type="entry name" value="TRUD"/>
    <property type="match status" value="1"/>
</dbReference>
<feature type="domain" description="TRUD" evidence="5">
    <location>
        <begin position="498"/>
        <end position="748"/>
    </location>
</feature>
<accession>A0A067TMS5</accession>
<feature type="compositionally biased region" description="Basic and acidic residues" evidence="4">
    <location>
        <begin position="255"/>
        <end position="265"/>
    </location>
</feature>
<dbReference type="GO" id="GO:0001522">
    <property type="term" value="P:pseudouridine synthesis"/>
    <property type="evidence" value="ECO:0007669"/>
    <property type="project" value="InterPro"/>
</dbReference>
<feature type="region of interest" description="Disordered" evidence="4">
    <location>
        <begin position="151"/>
        <end position="192"/>
    </location>
</feature>
<dbReference type="GO" id="GO:0003723">
    <property type="term" value="F:RNA binding"/>
    <property type="evidence" value="ECO:0007669"/>
    <property type="project" value="InterPro"/>
</dbReference>
<dbReference type="GO" id="GO:0009982">
    <property type="term" value="F:pseudouridine synthase activity"/>
    <property type="evidence" value="ECO:0007669"/>
    <property type="project" value="InterPro"/>
</dbReference>
<evidence type="ECO:0000313" key="7">
    <source>
        <dbReference type="Proteomes" id="UP000027222"/>
    </source>
</evidence>
<dbReference type="AlphaFoldDB" id="A0A067TMS5"/>
<evidence type="ECO:0000256" key="2">
    <source>
        <dbReference type="ARBA" id="ARBA00022694"/>
    </source>
</evidence>
<dbReference type="STRING" id="685588.A0A067TMS5"/>
<dbReference type="NCBIfam" id="TIGR00094">
    <property type="entry name" value="tRNA_TruD_broad"/>
    <property type="match status" value="1"/>
</dbReference>
<sequence>MASTIIHEREQEDADIERYAKRTKIDNGALDDIQVDEKQTPKKTSILPPSHALLGIPMPIAKEGSPLNFLEADVGISEYIGRDDAKIEGIIKQRFTDFLVYEVDQDSNIIHLKSLAKPESQNKEKGATTTVPQTPIGEAGDVVMSTEDPASTAPIVEAARGDKPSTEIWEPKIDDPSSGKQDAKSPTKAEPWSEHFNVALSAFLDEDKIDQLKQIFLEGPEQPRVRDSGWGGRVPPSPSADATPAAELTPEVETSEEKGGRDNRRGRGGKRGGRGGGRGGNRAEDTRKVLSNPISSKDTRTAFHKIIRELFGGKLDTETDISGSTPEEGSRIVVKWARRGGGRGGGRDGGENSGTSTRAARGTYPPYIHFTLQKTNRDTQDALGHLSRCLHVNIKDLAVAGTKDKRGVTVQRVSLNRNNKTVEDVWKLANNVGPRRAVEDVMAQRGERGIRIADLNYRKAGLELGMLKGNAFVITLRNVKTESTELLDEAMNTIKNKGFINYYGMQRFGTASVPTHAIGLALLKSEWQNAADMILQKRHGEHPDVEAARDAWLVERDIDKALSLFPRRVIAERCILESFKKQKGDTRNVMGALSTIPRNLRLMYIHAYQSYVWNVIVSERTRTYGSDRPVVGDLVYDSSKRKRDMDVDMDRSSVADANDREEIAGPPGRHRKPYEAPRIKTLAEEDLDKYTIFDVIMPLPGTDVAYPGGKLGERYREFLRMDGLDPDNFVRKQKDYTLGGSYRAMIHLPKDLSWSVLRYTDPDVSLAQSDEDKLLGFDSPAVVSDGKFMALQINITLGTAAYATMALREITKTDTSSHFQTSLTALAEDQKYRGTGAVTTEVDESVAVDAAIDELL</sequence>
<dbReference type="InterPro" id="IPR011760">
    <property type="entry name" value="PsdUridine_synth_TruD_insert"/>
</dbReference>
<organism evidence="6 7">
    <name type="scientific">Galerina marginata (strain CBS 339.88)</name>
    <dbReference type="NCBI Taxonomy" id="685588"/>
    <lineage>
        <taxon>Eukaryota</taxon>
        <taxon>Fungi</taxon>
        <taxon>Dikarya</taxon>
        <taxon>Basidiomycota</taxon>
        <taxon>Agaricomycotina</taxon>
        <taxon>Agaricomycetes</taxon>
        <taxon>Agaricomycetidae</taxon>
        <taxon>Agaricales</taxon>
        <taxon>Agaricineae</taxon>
        <taxon>Strophariaceae</taxon>
        <taxon>Galerina</taxon>
    </lineage>
</organism>
<dbReference type="EMBL" id="KL142368">
    <property type="protein sequence ID" value="KDR83642.1"/>
    <property type="molecule type" value="Genomic_DNA"/>
</dbReference>
<dbReference type="CDD" id="cd02576">
    <property type="entry name" value="PseudoU_synth_ScPUS7"/>
    <property type="match status" value="1"/>
</dbReference>
<protein>
    <recommendedName>
        <fullName evidence="5">TRUD domain-containing protein</fullName>
    </recommendedName>
</protein>
<keyword evidence="7" id="KW-1185">Reference proteome</keyword>